<dbReference type="NCBIfam" id="TIGR02532">
    <property type="entry name" value="IV_pilin_GFxxxE"/>
    <property type="match status" value="1"/>
</dbReference>
<dbReference type="InterPro" id="IPR045584">
    <property type="entry name" value="Pilin-like"/>
</dbReference>
<evidence type="ECO:0000313" key="2">
    <source>
        <dbReference type="EMBL" id="OGK31025.1"/>
    </source>
</evidence>
<gene>
    <name evidence="2" type="ORF">A3F29_03155</name>
</gene>
<dbReference type="InterPro" id="IPR012902">
    <property type="entry name" value="N_methyl_site"/>
</dbReference>
<reference evidence="2 3" key="1">
    <citation type="journal article" date="2016" name="Nat. Commun.">
        <title>Thousands of microbial genomes shed light on interconnected biogeochemical processes in an aquifer system.</title>
        <authorList>
            <person name="Anantharaman K."/>
            <person name="Brown C.T."/>
            <person name="Hug L.A."/>
            <person name="Sharon I."/>
            <person name="Castelle C.J."/>
            <person name="Probst A.J."/>
            <person name="Thomas B.C."/>
            <person name="Singh A."/>
            <person name="Wilkins M.J."/>
            <person name="Karaoz U."/>
            <person name="Brodie E.L."/>
            <person name="Williams K.H."/>
            <person name="Hubbard S.S."/>
            <person name="Banfield J.F."/>
        </authorList>
    </citation>
    <scope>NUCLEOTIDE SEQUENCE [LARGE SCALE GENOMIC DNA]</scope>
</reference>
<dbReference type="SUPFAM" id="SSF54523">
    <property type="entry name" value="Pili subunits"/>
    <property type="match status" value="1"/>
</dbReference>
<accession>A0A1F7HIW7</accession>
<evidence type="ECO:0000313" key="3">
    <source>
        <dbReference type="Proteomes" id="UP000177199"/>
    </source>
</evidence>
<dbReference type="AlphaFoldDB" id="A0A1F7HIW7"/>
<proteinExistence type="predicted"/>
<dbReference type="Proteomes" id="UP000177199">
    <property type="component" value="Unassembled WGS sequence"/>
</dbReference>
<dbReference type="Pfam" id="PF07963">
    <property type="entry name" value="N_methyl"/>
    <property type="match status" value="1"/>
</dbReference>
<feature type="transmembrane region" description="Helical" evidence="1">
    <location>
        <begin position="12"/>
        <end position="32"/>
    </location>
</feature>
<evidence type="ECO:0000256" key="1">
    <source>
        <dbReference type="SAM" id="Phobius"/>
    </source>
</evidence>
<organism evidence="2 3">
    <name type="scientific">Candidatus Roizmanbacteria bacterium RIFCSPHIGHO2_12_FULL_33_9</name>
    <dbReference type="NCBI Taxonomy" id="1802045"/>
    <lineage>
        <taxon>Bacteria</taxon>
        <taxon>Candidatus Roizmaniibacteriota</taxon>
    </lineage>
</organism>
<dbReference type="Gene3D" id="3.30.700.10">
    <property type="entry name" value="Glycoprotein, Type 4 Pilin"/>
    <property type="match status" value="1"/>
</dbReference>
<keyword evidence="1" id="KW-0812">Transmembrane</keyword>
<evidence type="ECO:0008006" key="4">
    <source>
        <dbReference type="Google" id="ProtNLM"/>
    </source>
</evidence>
<comment type="caution">
    <text evidence="2">The sequence shown here is derived from an EMBL/GenBank/DDBJ whole genome shotgun (WGS) entry which is preliminary data.</text>
</comment>
<keyword evidence="1" id="KW-1133">Transmembrane helix</keyword>
<dbReference type="EMBL" id="MFZV01000031">
    <property type="protein sequence ID" value="OGK31025.1"/>
    <property type="molecule type" value="Genomic_DNA"/>
</dbReference>
<sequence length="181" mass="19235">MKKIFQKGFTLIELLIVIGILGILIAAVLLTLNPAEGQRKARDIQRLKDVGTLQTIMDQLVAENKLTADLSVNSSSATTTDCTATGWLGIDVCSYTSKLPIDPVNKSTVIAGEVGSAACTGTLSAGGAYYYVVYEAASNTYEIDVRQESASNCTKLTNDNGDSNRFIEVGTTAALDLMTDI</sequence>
<dbReference type="PROSITE" id="PS00409">
    <property type="entry name" value="PROKAR_NTER_METHYL"/>
    <property type="match status" value="1"/>
</dbReference>
<name>A0A1F7HIW7_9BACT</name>
<protein>
    <recommendedName>
        <fullName evidence="4">Type II secretion system protein GspG C-terminal domain-containing protein</fullName>
    </recommendedName>
</protein>
<keyword evidence="1" id="KW-0472">Membrane</keyword>